<evidence type="ECO:0000256" key="2">
    <source>
        <dbReference type="ARBA" id="ARBA00022525"/>
    </source>
</evidence>
<dbReference type="EMBL" id="JAGEUA010000007">
    <property type="protein sequence ID" value="KAL0969971.1"/>
    <property type="molecule type" value="Genomic_DNA"/>
</dbReference>
<comment type="subcellular location">
    <subcellularLocation>
        <location evidence="1">Secreted</location>
    </subcellularLocation>
</comment>
<evidence type="ECO:0000259" key="6">
    <source>
        <dbReference type="PROSITE" id="PS50871"/>
    </source>
</evidence>
<feature type="domain" description="C1q" evidence="6">
    <location>
        <begin position="54"/>
        <end position="200"/>
    </location>
</feature>
<sequence>MYFLWLIMLICLSFGQTRVSSHTGEEVQSSLTLSELPSEVEKLKREVEDLKQSCHSARVAFSAVLRPPSQDNDGYGHHGPFNADTNLVHNHVLTNVGDAYNTASGAFTAPVNGVYSFTITTYSWVAEANIGVALYKNSEQVALIWEYQDKGDNEDIASIGVILQLVKGDTVTVVLPSGFKVTSNAYKNICTFNGFLIFKV</sequence>
<evidence type="ECO:0000256" key="5">
    <source>
        <dbReference type="SAM" id="SignalP"/>
    </source>
</evidence>
<comment type="caution">
    <text evidence="7">The sequence shown here is derived from an EMBL/GenBank/DDBJ whole genome shotgun (WGS) entry which is preliminary data.</text>
</comment>
<evidence type="ECO:0000313" key="8">
    <source>
        <dbReference type="Proteomes" id="UP001557470"/>
    </source>
</evidence>
<organism evidence="7 8">
    <name type="scientific">Umbra pygmaea</name>
    <name type="common">Eastern mudminnow</name>
    <dbReference type="NCBI Taxonomy" id="75934"/>
    <lineage>
        <taxon>Eukaryota</taxon>
        <taxon>Metazoa</taxon>
        <taxon>Chordata</taxon>
        <taxon>Craniata</taxon>
        <taxon>Vertebrata</taxon>
        <taxon>Euteleostomi</taxon>
        <taxon>Actinopterygii</taxon>
        <taxon>Neopterygii</taxon>
        <taxon>Teleostei</taxon>
        <taxon>Protacanthopterygii</taxon>
        <taxon>Esociformes</taxon>
        <taxon>Umbridae</taxon>
        <taxon>Umbra</taxon>
    </lineage>
</organism>
<dbReference type="InterPro" id="IPR050822">
    <property type="entry name" value="Cerebellin_Synaptic_Org"/>
</dbReference>
<evidence type="ECO:0000256" key="3">
    <source>
        <dbReference type="ARBA" id="ARBA00022729"/>
    </source>
</evidence>
<proteinExistence type="predicted"/>
<dbReference type="InterPro" id="IPR008983">
    <property type="entry name" value="Tumour_necrosis_fac-like_dom"/>
</dbReference>
<keyword evidence="4" id="KW-0175">Coiled coil</keyword>
<evidence type="ECO:0000256" key="1">
    <source>
        <dbReference type="ARBA" id="ARBA00004613"/>
    </source>
</evidence>
<feature type="coiled-coil region" evidence="4">
    <location>
        <begin position="33"/>
        <end position="60"/>
    </location>
</feature>
<feature type="signal peptide" evidence="5">
    <location>
        <begin position="1"/>
        <end position="15"/>
    </location>
</feature>
<dbReference type="Pfam" id="PF00386">
    <property type="entry name" value="C1q"/>
    <property type="match status" value="1"/>
</dbReference>
<dbReference type="Proteomes" id="UP001557470">
    <property type="component" value="Unassembled WGS sequence"/>
</dbReference>
<dbReference type="PROSITE" id="PS50871">
    <property type="entry name" value="C1Q"/>
    <property type="match status" value="1"/>
</dbReference>
<dbReference type="PANTHER" id="PTHR22923:SF102">
    <property type="entry name" value="CEREBELLIN 13-RELATED"/>
    <property type="match status" value="1"/>
</dbReference>
<keyword evidence="2" id="KW-0964">Secreted</keyword>
<dbReference type="SMART" id="SM00110">
    <property type="entry name" value="C1Q"/>
    <property type="match status" value="1"/>
</dbReference>
<name>A0ABD0WWH0_UMBPY</name>
<dbReference type="Gene3D" id="2.60.120.40">
    <property type="match status" value="1"/>
</dbReference>
<dbReference type="PRINTS" id="PR00007">
    <property type="entry name" value="COMPLEMNTC1Q"/>
</dbReference>
<accession>A0ABD0WWH0</accession>
<feature type="chain" id="PRO_5044855771" description="C1q domain-containing protein" evidence="5">
    <location>
        <begin position="16"/>
        <end position="200"/>
    </location>
</feature>
<evidence type="ECO:0000256" key="4">
    <source>
        <dbReference type="SAM" id="Coils"/>
    </source>
</evidence>
<dbReference type="GO" id="GO:0005576">
    <property type="term" value="C:extracellular region"/>
    <property type="evidence" value="ECO:0007669"/>
    <property type="project" value="UniProtKB-SubCell"/>
</dbReference>
<protein>
    <recommendedName>
        <fullName evidence="6">C1q domain-containing protein</fullName>
    </recommendedName>
</protein>
<keyword evidence="3 5" id="KW-0732">Signal</keyword>
<evidence type="ECO:0000313" key="7">
    <source>
        <dbReference type="EMBL" id="KAL0969971.1"/>
    </source>
</evidence>
<dbReference type="PANTHER" id="PTHR22923">
    <property type="entry name" value="CEREBELLIN-RELATED"/>
    <property type="match status" value="1"/>
</dbReference>
<gene>
    <name evidence="7" type="ORF">UPYG_G00235420</name>
</gene>
<dbReference type="InterPro" id="IPR001073">
    <property type="entry name" value="C1q_dom"/>
</dbReference>
<reference evidence="7 8" key="1">
    <citation type="submission" date="2024-06" db="EMBL/GenBank/DDBJ databases">
        <authorList>
            <person name="Pan Q."/>
            <person name="Wen M."/>
            <person name="Jouanno E."/>
            <person name="Zahm M."/>
            <person name="Klopp C."/>
            <person name="Cabau C."/>
            <person name="Louis A."/>
            <person name="Berthelot C."/>
            <person name="Parey E."/>
            <person name="Roest Crollius H."/>
            <person name="Montfort J."/>
            <person name="Robinson-Rechavi M."/>
            <person name="Bouchez O."/>
            <person name="Lampietro C."/>
            <person name="Lopez Roques C."/>
            <person name="Donnadieu C."/>
            <person name="Postlethwait J."/>
            <person name="Bobe J."/>
            <person name="Verreycken H."/>
            <person name="Guiguen Y."/>
        </authorList>
    </citation>
    <scope>NUCLEOTIDE SEQUENCE [LARGE SCALE GENOMIC DNA]</scope>
    <source>
        <strain evidence="7">Up_M1</strain>
        <tissue evidence="7">Testis</tissue>
    </source>
</reference>
<keyword evidence="8" id="KW-1185">Reference proteome</keyword>
<dbReference type="AlphaFoldDB" id="A0ABD0WWH0"/>
<dbReference type="SUPFAM" id="SSF49842">
    <property type="entry name" value="TNF-like"/>
    <property type="match status" value="1"/>
</dbReference>